<gene>
    <name evidence="2" type="ORF">DMT42_06565</name>
</gene>
<dbReference type="EMBL" id="CP029788">
    <property type="protein sequence ID" value="AWT42006.1"/>
    <property type="molecule type" value="Genomic_DNA"/>
</dbReference>
<keyword evidence="3" id="KW-1185">Reference proteome</keyword>
<dbReference type="KEGG" id="sact:DMT42_06565"/>
<evidence type="ECO:0000313" key="2">
    <source>
        <dbReference type="EMBL" id="AWT42006.1"/>
    </source>
</evidence>
<reference evidence="2 3" key="1">
    <citation type="submission" date="2018-06" db="EMBL/GenBank/DDBJ databases">
        <title>The complete genome sequence of a nosiheptide producer Streptomyces actuosus ATCC 25421: deducing the ability of producing a new class III lantibiotics.</title>
        <authorList>
            <person name="Liu W."/>
            <person name="Sun F."/>
            <person name="Hu Y."/>
        </authorList>
    </citation>
    <scope>NUCLEOTIDE SEQUENCE [LARGE SCALE GENOMIC DNA]</scope>
    <source>
        <strain evidence="2 3">ATCC 25421</strain>
    </source>
</reference>
<accession>A0A2U9NXG8</accession>
<dbReference type="AlphaFoldDB" id="A0A2U9NXG8"/>
<feature type="region of interest" description="Disordered" evidence="1">
    <location>
        <begin position="1"/>
        <end position="49"/>
    </location>
</feature>
<proteinExistence type="predicted"/>
<feature type="compositionally biased region" description="Low complexity" evidence="1">
    <location>
        <begin position="30"/>
        <end position="39"/>
    </location>
</feature>
<evidence type="ECO:0000313" key="3">
    <source>
        <dbReference type="Proteomes" id="UP000247634"/>
    </source>
</evidence>
<organism evidence="2 3">
    <name type="scientific">Streptomyces actuosus</name>
    <dbReference type="NCBI Taxonomy" id="1885"/>
    <lineage>
        <taxon>Bacteria</taxon>
        <taxon>Bacillati</taxon>
        <taxon>Actinomycetota</taxon>
        <taxon>Actinomycetes</taxon>
        <taxon>Kitasatosporales</taxon>
        <taxon>Streptomycetaceae</taxon>
        <taxon>Streptomyces</taxon>
    </lineage>
</organism>
<evidence type="ECO:0000256" key="1">
    <source>
        <dbReference type="SAM" id="MobiDB-lite"/>
    </source>
</evidence>
<protein>
    <submittedName>
        <fullName evidence="2">Uncharacterized protein</fullName>
    </submittedName>
</protein>
<dbReference type="Proteomes" id="UP000247634">
    <property type="component" value="Chromosome"/>
</dbReference>
<sequence length="65" mass="6521">MGLVAVRGGCAPSPPIRPERPRPHAPDGLIRPASAGIRPPARPPPASCGCRPAAGAAPWCGRPPA</sequence>
<name>A0A2U9NXG8_STRAS</name>